<reference evidence="1" key="1">
    <citation type="submission" date="2021-01" db="EMBL/GenBank/DDBJ databases">
        <authorList>
            <person name="Corre E."/>
            <person name="Pelletier E."/>
            <person name="Niang G."/>
            <person name="Scheremetjew M."/>
            <person name="Finn R."/>
            <person name="Kale V."/>
            <person name="Holt S."/>
            <person name="Cochrane G."/>
            <person name="Meng A."/>
            <person name="Brown T."/>
            <person name="Cohen L."/>
        </authorList>
    </citation>
    <scope>NUCLEOTIDE SEQUENCE</scope>
    <source>
        <strain evidence="1">ATCC 50979</strain>
    </source>
</reference>
<accession>A0A7S1VI60</accession>
<dbReference type="AlphaFoldDB" id="A0A7S1VI60"/>
<protein>
    <submittedName>
        <fullName evidence="1">Uncharacterized protein</fullName>
    </submittedName>
</protein>
<evidence type="ECO:0000313" key="1">
    <source>
        <dbReference type="EMBL" id="CAD9300768.1"/>
    </source>
</evidence>
<sequence>MFPLFLLFVYTSLGTPFNSTSVTVTGGIGGDGTHGRSWSIVNAGRLLVATGKDVHLSGDGEGGARSESNSIIVTANTIASANLGFAVVESSSSVTGGGEEGTTERTTDASLVGFHLALGHLVEFTDDNGIVGLQADDSISGWYNLRYLLRQWNGIDCGTNAIGTSDSVVHTCVLSTSDGVFTARISVSEEDAEVDGTPVSPDRVKVDIGIANWFGGDAPLSPANAIQRGLGNYKGPSSAADQPNARLGLTAVIVAKTRTASWDGSRSVDSSSGTVKVEGELSFGGGDADTSAFFDWEQEDSAGVGVTATVLDETPSQYPAHEAIQAYLDAENSKDGVTAKFMTFSFNEDRVASVSWDPEFALEASPAIRPIVASAVATWCLAAAVFAW</sequence>
<dbReference type="EMBL" id="HBGL01010506">
    <property type="protein sequence ID" value="CAD9300768.1"/>
    <property type="molecule type" value="Transcribed_RNA"/>
</dbReference>
<dbReference type="PANTHER" id="PTHR38085:SF1">
    <property type="match status" value="1"/>
</dbReference>
<proteinExistence type="predicted"/>
<gene>
    <name evidence="1" type="ORF">SSP0437_LOCUS8169</name>
</gene>
<organism evidence="1">
    <name type="scientific">Sexangularia sp. CB-2014</name>
    <dbReference type="NCBI Taxonomy" id="1486929"/>
    <lineage>
        <taxon>Eukaryota</taxon>
        <taxon>Amoebozoa</taxon>
        <taxon>Tubulinea</taxon>
        <taxon>Elardia</taxon>
        <taxon>Arcellinida</taxon>
        <taxon>Arcellinida incertae sedis</taxon>
        <taxon>Sexangularia</taxon>
    </lineage>
</organism>
<name>A0A7S1VI60_9EUKA</name>
<dbReference type="PANTHER" id="PTHR38085">
    <property type="match status" value="1"/>
</dbReference>